<feature type="transmembrane region" description="Helical" evidence="2">
    <location>
        <begin position="83"/>
        <end position="103"/>
    </location>
</feature>
<accession>A0ABD5P2F8</accession>
<dbReference type="Proteomes" id="UP001595821">
    <property type="component" value="Unassembled WGS sequence"/>
</dbReference>
<evidence type="ECO:0000256" key="2">
    <source>
        <dbReference type="SAM" id="Phobius"/>
    </source>
</evidence>
<feature type="compositionally biased region" description="Low complexity" evidence="1">
    <location>
        <begin position="1"/>
        <end position="13"/>
    </location>
</feature>
<protein>
    <submittedName>
        <fullName evidence="3">ABC transporter permease</fullName>
    </submittedName>
</protein>
<proteinExistence type="predicted"/>
<feature type="transmembrane region" description="Helical" evidence="2">
    <location>
        <begin position="124"/>
        <end position="153"/>
    </location>
</feature>
<feature type="transmembrane region" description="Helical" evidence="2">
    <location>
        <begin position="173"/>
        <end position="198"/>
    </location>
</feature>
<dbReference type="EMBL" id="JBHSDJ010000123">
    <property type="protein sequence ID" value="MFC4248477.1"/>
    <property type="molecule type" value="Genomic_DNA"/>
</dbReference>
<evidence type="ECO:0000256" key="1">
    <source>
        <dbReference type="SAM" id="MobiDB-lite"/>
    </source>
</evidence>
<dbReference type="Pfam" id="PF12679">
    <property type="entry name" value="ABC2_membrane_2"/>
    <property type="match status" value="1"/>
</dbReference>
<dbReference type="AlphaFoldDB" id="A0ABD5P2F8"/>
<dbReference type="PANTHER" id="PTHR43471">
    <property type="entry name" value="ABC TRANSPORTER PERMEASE"/>
    <property type="match status" value="1"/>
</dbReference>
<name>A0ABD5P2F8_9EURY</name>
<feature type="transmembrane region" description="Helical" evidence="2">
    <location>
        <begin position="273"/>
        <end position="294"/>
    </location>
</feature>
<keyword evidence="2" id="KW-0812">Transmembrane</keyword>
<evidence type="ECO:0000313" key="3">
    <source>
        <dbReference type="EMBL" id="MFC4248477.1"/>
    </source>
</evidence>
<comment type="caution">
    <text evidence="3">The sequence shown here is derived from an EMBL/GenBank/DDBJ whole genome shotgun (WGS) entry which is preliminary data.</text>
</comment>
<dbReference type="GeneID" id="71855658"/>
<dbReference type="RefSeq" id="WP_246970435.1">
    <property type="nucleotide sequence ID" value="NZ_CP095397.1"/>
</dbReference>
<feature type="compositionally biased region" description="Basic and acidic residues" evidence="1">
    <location>
        <begin position="14"/>
        <end position="23"/>
    </location>
</feature>
<dbReference type="GO" id="GO:0005886">
    <property type="term" value="C:plasma membrane"/>
    <property type="evidence" value="ECO:0007669"/>
    <property type="project" value="UniProtKB-SubCell"/>
</dbReference>
<organism evidence="3 4">
    <name type="scientific">Natribaculum luteum</name>
    <dbReference type="NCBI Taxonomy" id="1586232"/>
    <lineage>
        <taxon>Archaea</taxon>
        <taxon>Methanobacteriati</taxon>
        <taxon>Methanobacteriota</taxon>
        <taxon>Stenosarchaea group</taxon>
        <taxon>Halobacteria</taxon>
        <taxon>Halobacteriales</taxon>
        <taxon>Natrialbaceae</taxon>
        <taxon>Natribaculum</taxon>
    </lineage>
</organism>
<feature type="transmembrane region" description="Helical" evidence="2">
    <location>
        <begin position="205"/>
        <end position="229"/>
    </location>
</feature>
<feature type="region of interest" description="Disordered" evidence="1">
    <location>
        <begin position="1"/>
        <end position="27"/>
    </location>
</feature>
<feature type="transmembrane region" description="Helical" evidence="2">
    <location>
        <begin position="49"/>
        <end position="71"/>
    </location>
</feature>
<sequence>MNGETGTGTATPAETEHEADVGERATPSQSHVLETIVRRELQTVRRTRTFLLLGFALTVVLLGVAWVGGGVRGGYVPTAVDLLTPLELLIPIVAVAFGYRAVLADERRGELDVLRTYPVSSWQVVGGAYLGRAAGLVTAVAFPLVVVALAVALTGTEEVRIYATHAGADSPILFARVVVLTILFALVVLAVAIAISAVASTTRSALALAVVALVVVLVGADLAIVYGLASGFVGDSSLVYTLALSPISAYRGLVLETAVVVASGTGPRTAAPIASLLGLFLWAGVSLAVATVAVRRS</sequence>
<evidence type="ECO:0000313" key="4">
    <source>
        <dbReference type="Proteomes" id="UP001595821"/>
    </source>
</evidence>
<keyword evidence="2" id="KW-1133">Transmembrane helix</keyword>
<reference evidence="3 4" key="1">
    <citation type="journal article" date="2014" name="Int. J. Syst. Evol. Microbiol.">
        <title>Complete genome sequence of Corynebacterium casei LMG S-19264T (=DSM 44701T), isolated from a smear-ripened cheese.</title>
        <authorList>
            <consortium name="US DOE Joint Genome Institute (JGI-PGF)"/>
            <person name="Walter F."/>
            <person name="Albersmeier A."/>
            <person name="Kalinowski J."/>
            <person name="Ruckert C."/>
        </authorList>
    </citation>
    <scope>NUCLEOTIDE SEQUENCE [LARGE SCALE GENOMIC DNA]</scope>
    <source>
        <strain evidence="3 4">IBRC-M 10912</strain>
    </source>
</reference>
<dbReference type="PANTHER" id="PTHR43471:SF1">
    <property type="entry name" value="ABC TRANSPORTER PERMEASE PROTEIN NOSY-RELATED"/>
    <property type="match status" value="1"/>
</dbReference>
<keyword evidence="2" id="KW-0472">Membrane</keyword>
<gene>
    <name evidence="3" type="ORF">ACFOZ7_16330</name>
</gene>